<dbReference type="EMBL" id="VRLW01000001">
    <property type="protein sequence ID" value="KAA1257778.1"/>
    <property type="molecule type" value="Genomic_DNA"/>
</dbReference>
<dbReference type="Proteomes" id="UP000322699">
    <property type="component" value="Unassembled WGS sequence"/>
</dbReference>
<gene>
    <name evidence="2" type="ORF">LF1_02680</name>
</gene>
<reference evidence="2 3" key="1">
    <citation type="submission" date="2019-08" db="EMBL/GenBank/DDBJ databases">
        <title>Deep-cultivation of Planctomycetes and their phenomic and genomic characterization uncovers novel biology.</title>
        <authorList>
            <person name="Wiegand S."/>
            <person name="Jogler M."/>
            <person name="Boedeker C."/>
            <person name="Pinto D."/>
            <person name="Vollmers J."/>
            <person name="Rivas-Marin E."/>
            <person name="Kohn T."/>
            <person name="Peeters S.H."/>
            <person name="Heuer A."/>
            <person name="Rast P."/>
            <person name="Oberbeckmann S."/>
            <person name="Bunk B."/>
            <person name="Jeske O."/>
            <person name="Meyerdierks A."/>
            <person name="Storesund J.E."/>
            <person name="Kallscheuer N."/>
            <person name="Luecker S."/>
            <person name="Lage O.M."/>
            <person name="Pohl T."/>
            <person name="Merkel B.J."/>
            <person name="Hornburger P."/>
            <person name="Mueller R.-W."/>
            <person name="Bruemmer F."/>
            <person name="Labrenz M."/>
            <person name="Spormann A.M."/>
            <person name="Op Den Camp H."/>
            <person name="Overmann J."/>
            <person name="Amann R."/>
            <person name="Jetten M.S.M."/>
            <person name="Mascher T."/>
            <person name="Medema M.H."/>
            <person name="Devos D.P."/>
            <person name="Kaster A.-K."/>
            <person name="Ovreas L."/>
            <person name="Rohde M."/>
            <person name="Galperin M.Y."/>
            <person name="Jogler C."/>
        </authorList>
    </citation>
    <scope>NUCLEOTIDE SEQUENCE [LARGE SCALE GENOMIC DNA]</scope>
    <source>
        <strain evidence="2 3">LF1</strain>
    </source>
</reference>
<dbReference type="OrthoDB" id="371140at2"/>
<keyword evidence="3" id="KW-1185">Reference proteome</keyword>
<evidence type="ECO:0000313" key="2">
    <source>
        <dbReference type="EMBL" id="KAA1257778.1"/>
    </source>
</evidence>
<proteinExistence type="predicted"/>
<dbReference type="InterPro" id="IPR000835">
    <property type="entry name" value="HTH_MarR-typ"/>
</dbReference>
<dbReference type="Pfam" id="PF12802">
    <property type="entry name" value="MarR_2"/>
    <property type="match status" value="1"/>
</dbReference>
<organism evidence="2 3">
    <name type="scientific">Rubripirellula obstinata</name>
    <dbReference type="NCBI Taxonomy" id="406547"/>
    <lineage>
        <taxon>Bacteria</taxon>
        <taxon>Pseudomonadati</taxon>
        <taxon>Planctomycetota</taxon>
        <taxon>Planctomycetia</taxon>
        <taxon>Pirellulales</taxon>
        <taxon>Pirellulaceae</taxon>
        <taxon>Rubripirellula</taxon>
    </lineage>
</organism>
<dbReference type="AlphaFoldDB" id="A0A5B1C9F0"/>
<dbReference type="SUPFAM" id="SSF46785">
    <property type="entry name" value="Winged helix' DNA-binding domain"/>
    <property type="match status" value="1"/>
</dbReference>
<protein>
    <submittedName>
        <fullName evidence="2">Sugar-specific transcriptional regulator TrmB</fullName>
    </submittedName>
</protein>
<accession>A0A5B1C9F0</accession>
<dbReference type="InterPro" id="IPR036388">
    <property type="entry name" value="WH-like_DNA-bd_sf"/>
</dbReference>
<evidence type="ECO:0000259" key="1">
    <source>
        <dbReference type="Pfam" id="PF12802"/>
    </source>
</evidence>
<dbReference type="GO" id="GO:0003700">
    <property type="term" value="F:DNA-binding transcription factor activity"/>
    <property type="evidence" value="ECO:0007669"/>
    <property type="project" value="InterPro"/>
</dbReference>
<evidence type="ECO:0000313" key="3">
    <source>
        <dbReference type="Proteomes" id="UP000322699"/>
    </source>
</evidence>
<feature type="domain" description="HTH marR-type" evidence="1">
    <location>
        <begin position="26"/>
        <end position="74"/>
    </location>
</feature>
<comment type="caution">
    <text evidence="2">The sequence shown here is derived from an EMBL/GenBank/DDBJ whole genome shotgun (WGS) entry which is preliminary data.</text>
</comment>
<dbReference type="Gene3D" id="1.10.10.10">
    <property type="entry name" value="Winged helix-like DNA-binding domain superfamily/Winged helix DNA-binding domain"/>
    <property type="match status" value="1"/>
</dbReference>
<name>A0A5B1C9F0_9BACT</name>
<dbReference type="InterPro" id="IPR036390">
    <property type="entry name" value="WH_DNA-bd_sf"/>
</dbReference>
<sequence length="107" mass="12237">MIKKTKTRTKTIAEVTPSKGWTFLTNHAHVLIVLHAEPDLVLREVAIRVGITERAVQRIVQDLEEQGFVHRQKVGRKNSYKVQTKEALRHPIESHRKIGDLLNLITG</sequence>
<dbReference type="RefSeq" id="WP_084422898.1">
    <property type="nucleotide sequence ID" value="NZ_LWSK01000118.1"/>
</dbReference>